<protein>
    <recommendedName>
        <fullName evidence="9">Polysaccharide biosynthesis protein C-terminal domain-containing protein</fullName>
    </recommendedName>
</protein>
<feature type="transmembrane region" description="Helical" evidence="6">
    <location>
        <begin position="108"/>
        <end position="126"/>
    </location>
</feature>
<feature type="transmembrane region" description="Helical" evidence="6">
    <location>
        <begin position="198"/>
        <end position="216"/>
    </location>
</feature>
<feature type="transmembrane region" description="Helical" evidence="6">
    <location>
        <begin position="273"/>
        <end position="292"/>
    </location>
</feature>
<evidence type="ECO:0000313" key="7">
    <source>
        <dbReference type="EMBL" id="OGM64916.1"/>
    </source>
</evidence>
<gene>
    <name evidence="7" type="ORF">A2893_04655</name>
</gene>
<evidence type="ECO:0008006" key="9">
    <source>
        <dbReference type="Google" id="ProtNLM"/>
    </source>
</evidence>
<dbReference type="InterPro" id="IPR050833">
    <property type="entry name" value="Poly_Biosynth_Transport"/>
</dbReference>
<evidence type="ECO:0000256" key="4">
    <source>
        <dbReference type="ARBA" id="ARBA00022989"/>
    </source>
</evidence>
<keyword evidence="2" id="KW-1003">Cell membrane</keyword>
<evidence type="ECO:0000256" key="2">
    <source>
        <dbReference type="ARBA" id="ARBA00022475"/>
    </source>
</evidence>
<accession>A0A1F8BLH6</accession>
<feature type="transmembrane region" description="Helical" evidence="6">
    <location>
        <begin position="138"/>
        <end position="155"/>
    </location>
</feature>
<comment type="caution">
    <text evidence="7">The sequence shown here is derived from an EMBL/GenBank/DDBJ whole genome shotgun (WGS) entry which is preliminary data.</text>
</comment>
<dbReference type="PANTHER" id="PTHR30250">
    <property type="entry name" value="PST FAMILY PREDICTED COLANIC ACID TRANSPORTER"/>
    <property type="match status" value="1"/>
</dbReference>
<dbReference type="InterPro" id="IPR002797">
    <property type="entry name" value="Polysacc_synth"/>
</dbReference>
<feature type="transmembrane region" description="Helical" evidence="6">
    <location>
        <begin position="403"/>
        <end position="425"/>
    </location>
</feature>
<keyword evidence="4 6" id="KW-1133">Transmembrane helix</keyword>
<feature type="transmembrane region" description="Helical" evidence="6">
    <location>
        <begin position="377"/>
        <end position="397"/>
    </location>
</feature>
<evidence type="ECO:0000256" key="5">
    <source>
        <dbReference type="ARBA" id="ARBA00023136"/>
    </source>
</evidence>
<feature type="transmembrane region" description="Helical" evidence="6">
    <location>
        <begin position="236"/>
        <end position="253"/>
    </location>
</feature>
<evidence type="ECO:0000256" key="3">
    <source>
        <dbReference type="ARBA" id="ARBA00022692"/>
    </source>
</evidence>
<dbReference type="Pfam" id="PF01943">
    <property type="entry name" value="Polysacc_synt"/>
    <property type="match status" value="1"/>
</dbReference>
<sequence length="433" mass="47694">MKNIVSRLPFYSYFDEIISTSTFRHSSITLIGTVLTGALGAVFYILTARFLGPSLFGLLNVAIVTQTLITDIGDLGTDTGLVNFVSRYIKIDIKKTYRFLKLAFEIKLIVYVLTLTIGLASASFIAREMLDLPQVEQPLKIAIVGVGAISLFGFITRTFQAQQRFWAWSGIQVGINTLRIVFIGLLTLLGYLTLENTLWVYIAMPLLGFAIGLLLISPKFLKAKKEFTVAREFFGYNKWVAAFTILAAISSRLDTFISARLLSSVDLGLYSAANQMVKLVPMIVAAMGTVIAPKMAGIDSVEKLITYIKKTQVMVIAVAVVGLSLSPLAIWLIPLLLGGEYVGAGPIFLILLTAMLSFLISVPTHMAIIYYYSKPSFFFWLSIVHLLIIAILGWFLTSKYGTIGAATTVLLGQVVNFVIPLLWVLRKINQTKA</sequence>
<dbReference type="AlphaFoldDB" id="A0A1F8BLH6"/>
<reference evidence="7 8" key="1">
    <citation type="journal article" date="2016" name="Nat. Commun.">
        <title>Thousands of microbial genomes shed light on interconnected biogeochemical processes in an aquifer system.</title>
        <authorList>
            <person name="Anantharaman K."/>
            <person name="Brown C.T."/>
            <person name="Hug L.A."/>
            <person name="Sharon I."/>
            <person name="Castelle C.J."/>
            <person name="Probst A.J."/>
            <person name="Thomas B.C."/>
            <person name="Singh A."/>
            <person name="Wilkins M.J."/>
            <person name="Karaoz U."/>
            <person name="Brodie E.L."/>
            <person name="Williams K.H."/>
            <person name="Hubbard S.S."/>
            <person name="Banfield J.F."/>
        </authorList>
    </citation>
    <scope>NUCLEOTIDE SEQUENCE [LARGE SCALE GENOMIC DNA]</scope>
</reference>
<keyword evidence="3 6" id="KW-0812">Transmembrane</keyword>
<feature type="transmembrane region" description="Helical" evidence="6">
    <location>
        <begin position="167"/>
        <end position="192"/>
    </location>
</feature>
<evidence type="ECO:0000256" key="1">
    <source>
        <dbReference type="ARBA" id="ARBA00004651"/>
    </source>
</evidence>
<dbReference type="GO" id="GO:0005886">
    <property type="term" value="C:plasma membrane"/>
    <property type="evidence" value="ECO:0007669"/>
    <property type="project" value="UniProtKB-SubCell"/>
</dbReference>
<name>A0A1F8BLH6_9BACT</name>
<comment type="subcellular location">
    <subcellularLocation>
        <location evidence="1">Cell membrane</location>
        <topology evidence="1">Multi-pass membrane protein</topology>
    </subcellularLocation>
</comment>
<dbReference type="Proteomes" id="UP000176725">
    <property type="component" value="Unassembled WGS sequence"/>
</dbReference>
<feature type="transmembrane region" description="Helical" evidence="6">
    <location>
        <begin position="313"/>
        <end position="335"/>
    </location>
</feature>
<feature type="transmembrane region" description="Helical" evidence="6">
    <location>
        <begin position="347"/>
        <end position="370"/>
    </location>
</feature>
<dbReference type="STRING" id="1802521.A2893_04655"/>
<evidence type="ECO:0000256" key="6">
    <source>
        <dbReference type="SAM" id="Phobius"/>
    </source>
</evidence>
<dbReference type="PANTHER" id="PTHR30250:SF11">
    <property type="entry name" value="O-ANTIGEN TRANSPORTER-RELATED"/>
    <property type="match status" value="1"/>
</dbReference>
<organism evidence="7 8">
    <name type="scientific">Candidatus Woesebacteria bacterium RIFCSPLOWO2_01_FULL_39_25</name>
    <dbReference type="NCBI Taxonomy" id="1802521"/>
    <lineage>
        <taxon>Bacteria</taxon>
        <taxon>Candidatus Woeseibacteriota</taxon>
    </lineage>
</organism>
<evidence type="ECO:0000313" key="8">
    <source>
        <dbReference type="Proteomes" id="UP000176725"/>
    </source>
</evidence>
<proteinExistence type="predicted"/>
<dbReference type="EMBL" id="MGHH01000007">
    <property type="protein sequence ID" value="OGM64916.1"/>
    <property type="molecule type" value="Genomic_DNA"/>
</dbReference>
<feature type="transmembrane region" description="Helical" evidence="6">
    <location>
        <begin position="28"/>
        <end position="46"/>
    </location>
</feature>
<keyword evidence="5 6" id="KW-0472">Membrane</keyword>